<dbReference type="InterPro" id="IPR051906">
    <property type="entry name" value="TolC-like"/>
</dbReference>
<organism evidence="6 7">
    <name type="scientific">Ruminiclostridium papyrosolvens C7</name>
    <dbReference type="NCBI Taxonomy" id="1330534"/>
    <lineage>
        <taxon>Bacteria</taxon>
        <taxon>Bacillati</taxon>
        <taxon>Bacillota</taxon>
        <taxon>Clostridia</taxon>
        <taxon>Eubacteriales</taxon>
        <taxon>Oscillospiraceae</taxon>
        <taxon>Ruminiclostridium</taxon>
    </lineage>
</organism>
<evidence type="ECO:0008006" key="8">
    <source>
        <dbReference type="Google" id="ProtNLM"/>
    </source>
</evidence>
<dbReference type="PANTHER" id="PTHR30026">
    <property type="entry name" value="OUTER MEMBRANE PROTEIN TOLC"/>
    <property type="match status" value="1"/>
</dbReference>
<gene>
    <name evidence="6" type="ORF">L323_16165</name>
</gene>
<dbReference type="PANTHER" id="PTHR30026:SF20">
    <property type="entry name" value="OUTER MEMBRANE PROTEIN TOLC"/>
    <property type="match status" value="1"/>
</dbReference>
<dbReference type="AlphaFoldDB" id="U4QZQ0"/>
<evidence type="ECO:0000313" key="6">
    <source>
        <dbReference type="EMBL" id="EPR09618.1"/>
    </source>
</evidence>
<comment type="subcellular location">
    <subcellularLocation>
        <location evidence="1">Cell outer membrane</location>
    </subcellularLocation>
</comment>
<keyword evidence="4" id="KW-0472">Membrane</keyword>
<dbReference type="GO" id="GO:1990281">
    <property type="term" value="C:efflux pump complex"/>
    <property type="evidence" value="ECO:0007669"/>
    <property type="project" value="TreeGrafter"/>
</dbReference>
<dbReference type="EMBL" id="ATAY01000085">
    <property type="protein sequence ID" value="EPR09618.1"/>
    <property type="molecule type" value="Genomic_DNA"/>
</dbReference>
<keyword evidence="3" id="KW-0812">Transmembrane</keyword>
<sequence length="365" mass="41807">MRAKAIGCIVIGLLILINTNIFSSVQASAEIGLESAIETALSNSKELKLYDDKIIYAKQRYDLAYAKSASAMAKGWDDDAELISNKKEELLYPLQRKNQIDHLVWEKQNKAQLLERDVTKAYYEILNKNTLITLREKSVNRLQNELEIKKKQLKSGTAIQSTVTSLQISINQEQQKVNSLIRERDVQIIKLNGLLGFELSSSTKLKKVDIPVNSVDNINIEKTAEGQNLKNHDIIKAQRDLEEARLEYEIVKKYSYKPDTNGIDEVEDRVLDAEYTLEELKKDINVKVRSDFNTLLNLRDDIEINSLECEKTKKLTEISAVKYKLGQITLIENEKEKANEDEAQIALEKAKLDYLIAYDTFRTNF</sequence>
<protein>
    <recommendedName>
        <fullName evidence="8">Outer membrane efflux protein</fullName>
    </recommendedName>
</protein>
<evidence type="ECO:0000256" key="1">
    <source>
        <dbReference type="ARBA" id="ARBA00004442"/>
    </source>
</evidence>
<accession>U4QZQ0</accession>
<evidence type="ECO:0000256" key="3">
    <source>
        <dbReference type="ARBA" id="ARBA00022692"/>
    </source>
</evidence>
<dbReference type="GO" id="GO:0009279">
    <property type="term" value="C:cell outer membrane"/>
    <property type="evidence" value="ECO:0007669"/>
    <property type="project" value="UniProtKB-SubCell"/>
</dbReference>
<dbReference type="STRING" id="1330534.L323_16165"/>
<evidence type="ECO:0000256" key="5">
    <source>
        <dbReference type="ARBA" id="ARBA00023237"/>
    </source>
</evidence>
<dbReference type="GO" id="GO:0015562">
    <property type="term" value="F:efflux transmembrane transporter activity"/>
    <property type="evidence" value="ECO:0007669"/>
    <property type="project" value="InterPro"/>
</dbReference>
<reference evidence="6 7" key="1">
    <citation type="journal article" date="2013" name="Genome Announc.">
        <title>Draft Genome Sequence of the Cellulolytic Bacterium Clostridium papyrosolvens C7 (ATCC 700395).</title>
        <authorList>
            <person name="Zepeda V."/>
            <person name="Dassa B."/>
            <person name="Borovok I."/>
            <person name="Lamed R."/>
            <person name="Bayer E.A."/>
            <person name="Cate J.H."/>
        </authorList>
    </citation>
    <scope>NUCLEOTIDE SEQUENCE [LARGE SCALE GENOMIC DNA]</scope>
    <source>
        <strain evidence="6 7">C7</strain>
    </source>
</reference>
<dbReference type="RefSeq" id="WP_020816651.1">
    <property type="nucleotide sequence ID" value="NZ_ATAY01000085.1"/>
</dbReference>
<evidence type="ECO:0000313" key="7">
    <source>
        <dbReference type="Proteomes" id="UP000016860"/>
    </source>
</evidence>
<keyword evidence="2" id="KW-1134">Transmembrane beta strand</keyword>
<dbReference type="PATRIC" id="fig|1330534.3.peg.3203"/>
<dbReference type="GO" id="GO:0015288">
    <property type="term" value="F:porin activity"/>
    <property type="evidence" value="ECO:0007669"/>
    <property type="project" value="TreeGrafter"/>
</dbReference>
<comment type="caution">
    <text evidence="6">The sequence shown here is derived from an EMBL/GenBank/DDBJ whole genome shotgun (WGS) entry which is preliminary data.</text>
</comment>
<dbReference type="SUPFAM" id="SSF56954">
    <property type="entry name" value="Outer membrane efflux proteins (OEP)"/>
    <property type="match status" value="1"/>
</dbReference>
<keyword evidence="5" id="KW-0998">Cell outer membrane</keyword>
<dbReference type="Proteomes" id="UP000016860">
    <property type="component" value="Unassembled WGS sequence"/>
</dbReference>
<dbReference type="OrthoDB" id="1737883at2"/>
<proteinExistence type="predicted"/>
<evidence type="ECO:0000256" key="2">
    <source>
        <dbReference type="ARBA" id="ARBA00022452"/>
    </source>
</evidence>
<dbReference type="Gene3D" id="1.20.1600.10">
    <property type="entry name" value="Outer membrane efflux proteins (OEP)"/>
    <property type="match status" value="2"/>
</dbReference>
<evidence type="ECO:0000256" key="4">
    <source>
        <dbReference type="ARBA" id="ARBA00023136"/>
    </source>
</evidence>
<name>U4QZQ0_9FIRM</name>